<dbReference type="GO" id="GO:0005886">
    <property type="term" value="C:plasma membrane"/>
    <property type="evidence" value="ECO:0007669"/>
    <property type="project" value="TreeGrafter"/>
</dbReference>
<dbReference type="RefSeq" id="XP_019835833.2">
    <property type="nucleotide sequence ID" value="XM_019980274.2"/>
</dbReference>
<keyword evidence="5 9" id="KW-1133">Transmembrane helix</keyword>
<evidence type="ECO:0000313" key="14">
    <source>
        <dbReference type="RefSeq" id="XP_070627639.1"/>
    </source>
</evidence>
<keyword evidence="2 9" id="KW-0812">Transmembrane</keyword>
<feature type="compositionally biased region" description="Low complexity" evidence="8">
    <location>
        <begin position="534"/>
        <end position="548"/>
    </location>
</feature>
<evidence type="ECO:0000256" key="2">
    <source>
        <dbReference type="ARBA" id="ARBA00022692"/>
    </source>
</evidence>
<dbReference type="InterPro" id="IPR013783">
    <property type="entry name" value="Ig-like_fold"/>
</dbReference>
<dbReference type="Proteomes" id="UP001652663">
    <property type="component" value="Chromosome 18"/>
</dbReference>
<feature type="domain" description="Ig-like" evidence="10">
    <location>
        <begin position="275"/>
        <end position="372"/>
    </location>
</feature>
<dbReference type="KEGG" id="biu:109573060"/>
<feature type="domain" description="Ig-like" evidence="10">
    <location>
        <begin position="179"/>
        <end position="268"/>
    </location>
</feature>
<dbReference type="OrthoDB" id="10012075at2759"/>
<dbReference type="InterPro" id="IPR013106">
    <property type="entry name" value="Ig_V-set"/>
</dbReference>
<dbReference type="InterPro" id="IPR036179">
    <property type="entry name" value="Ig-like_dom_sf"/>
</dbReference>
<sequence>MPLLLLLLLPVVWGAPLAQRLELRQNVTVQEGLCVFVPCRFSLPWVSFGKFYMFWFRERADTKRDPPVATNKPEQKLREGTQGRFSVPGEPQAGNCSLSITDVNAGDSGTYFFQVETHFSKYAYLNKMLFLNVTGTVGSLRERKGHGKPGLGWGRHDKTPGQANKMPRGPALSFSLPSPALTHQPHVRSPGALEPGRPGNLTCSVPWACERATPPIFSWTSAAPSSLGPRTPFSSVITLTPRPQDHGTRLTCQVKFPTSGVMVERTILLNVTYAPQHVAISIFQGNRTALKILQNTSSLPVQEGQALQLLCVADSNPPAQLSWFRGSPALEATPISSTGVLELPCVGAAEEGEFTCRAQNPLGSQNISLSLSVVSPPQLLGPSCSQEDEGLRCSCSSRARPAPSLRWRLGKGLLEGNFSNASFEISSSSAGPWANGSLSLREGLSSGLSLSCEALNVHGAQSGSVLLLPGKPQPRAGKVLGAVGGAGITVLLSLCLYLIFRVKMHRKTQPVQSMDDTNQAGGSGSRERQPQFWTDTPADHPAPAGAGPISRNEQELHYAFLRFHKPKPQKQESTHTEYSEIKIRK</sequence>
<accession>A0A6P5DE08</accession>
<dbReference type="GeneID" id="109573060"/>
<dbReference type="RefSeq" id="XP_019835834.2">
    <property type="nucleotide sequence ID" value="XM_019980275.2"/>
</dbReference>
<dbReference type="InterPro" id="IPR007110">
    <property type="entry name" value="Ig-like_dom"/>
</dbReference>
<dbReference type="Pfam" id="PF07679">
    <property type="entry name" value="I-set"/>
    <property type="match status" value="1"/>
</dbReference>
<dbReference type="PROSITE" id="PS50835">
    <property type="entry name" value="IG_LIKE"/>
    <property type="match status" value="3"/>
</dbReference>
<evidence type="ECO:0000259" key="10">
    <source>
        <dbReference type="PROSITE" id="PS50835"/>
    </source>
</evidence>
<gene>
    <name evidence="12 13 14" type="primary">LOC109573060</name>
</gene>
<evidence type="ECO:0000313" key="12">
    <source>
        <dbReference type="RefSeq" id="XP_019835833.2"/>
    </source>
</evidence>
<dbReference type="SMART" id="SM00408">
    <property type="entry name" value="IGc2"/>
    <property type="match status" value="1"/>
</dbReference>
<keyword evidence="6 9" id="KW-0472">Membrane</keyword>
<evidence type="ECO:0000256" key="8">
    <source>
        <dbReference type="SAM" id="MobiDB-lite"/>
    </source>
</evidence>
<organism evidence="11 13">
    <name type="scientific">Bos indicus</name>
    <name type="common">Zebu</name>
    <dbReference type="NCBI Taxonomy" id="9915"/>
    <lineage>
        <taxon>Eukaryota</taxon>
        <taxon>Metazoa</taxon>
        <taxon>Chordata</taxon>
        <taxon>Craniata</taxon>
        <taxon>Vertebrata</taxon>
        <taxon>Euteleostomi</taxon>
        <taxon>Mammalia</taxon>
        <taxon>Eutheria</taxon>
        <taxon>Laurasiatheria</taxon>
        <taxon>Artiodactyla</taxon>
        <taxon>Ruminantia</taxon>
        <taxon>Pecora</taxon>
        <taxon>Bovidae</taxon>
        <taxon>Bovinae</taxon>
        <taxon>Bos</taxon>
    </lineage>
</organism>
<dbReference type="SUPFAM" id="SSF48726">
    <property type="entry name" value="Immunoglobulin"/>
    <property type="match status" value="4"/>
</dbReference>
<protein>
    <submittedName>
        <fullName evidence="12 13">Sialic acid-binding Ig-like lectin 6 isoform X1</fullName>
    </submittedName>
</protein>
<evidence type="ECO:0000256" key="1">
    <source>
        <dbReference type="ARBA" id="ARBA00004479"/>
    </source>
</evidence>
<comment type="subcellular location">
    <subcellularLocation>
        <location evidence="1">Membrane</location>
        <topology evidence="1">Single-pass type I membrane protein</topology>
    </subcellularLocation>
</comment>
<evidence type="ECO:0000256" key="3">
    <source>
        <dbReference type="ARBA" id="ARBA00022734"/>
    </source>
</evidence>
<evidence type="ECO:0000256" key="5">
    <source>
        <dbReference type="ARBA" id="ARBA00022989"/>
    </source>
</evidence>
<reference evidence="12 13" key="1">
    <citation type="submission" date="2025-05" db="UniProtKB">
        <authorList>
            <consortium name="RefSeq"/>
        </authorList>
    </citation>
    <scope>IDENTIFICATION</scope>
    <source>
        <tissue evidence="12 13">Blood</tissue>
    </source>
</reference>
<comment type="similarity">
    <text evidence="7">Belongs to the immunoglobulin superfamily. SIGLEC (sialic acid binding Ig-like lectin) family.</text>
</comment>
<name>A0A6P5DE08_BOSIN</name>
<feature type="compositionally biased region" description="Basic and acidic residues" evidence="8">
    <location>
        <begin position="569"/>
        <end position="585"/>
    </location>
</feature>
<dbReference type="GO" id="GO:0030246">
    <property type="term" value="F:carbohydrate binding"/>
    <property type="evidence" value="ECO:0007669"/>
    <property type="project" value="UniProtKB-KW"/>
</dbReference>
<dbReference type="GO" id="GO:0007155">
    <property type="term" value="P:cell adhesion"/>
    <property type="evidence" value="ECO:0007669"/>
    <property type="project" value="UniProtKB-KW"/>
</dbReference>
<dbReference type="GO" id="GO:0033691">
    <property type="term" value="F:sialic acid binding"/>
    <property type="evidence" value="ECO:0007669"/>
    <property type="project" value="TreeGrafter"/>
</dbReference>
<keyword evidence="4" id="KW-0130">Cell adhesion</keyword>
<dbReference type="Gene3D" id="2.60.40.10">
    <property type="entry name" value="Immunoglobulins"/>
    <property type="match status" value="3"/>
</dbReference>
<evidence type="ECO:0000256" key="4">
    <source>
        <dbReference type="ARBA" id="ARBA00022889"/>
    </source>
</evidence>
<feature type="region of interest" description="Disordered" evidence="8">
    <location>
        <begin position="508"/>
        <end position="585"/>
    </location>
</feature>
<keyword evidence="11" id="KW-1185">Reference proteome</keyword>
<feature type="domain" description="Ig-like" evidence="10">
    <location>
        <begin position="16"/>
        <end position="111"/>
    </location>
</feature>
<dbReference type="InterPro" id="IPR003598">
    <property type="entry name" value="Ig_sub2"/>
</dbReference>
<dbReference type="InterPro" id="IPR051036">
    <property type="entry name" value="SIGLEC"/>
</dbReference>
<dbReference type="RefSeq" id="XP_070627639.1">
    <property type="nucleotide sequence ID" value="XM_070771538.1"/>
</dbReference>
<evidence type="ECO:0000256" key="9">
    <source>
        <dbReference type="SAM" id="Phobius"/>
    </source>
</evidence>
<dbReference type="PANTHER" id="PTHR12035:SF99">
    <property type="entry name" value="SIALIC ACID BINDING IG LIKE LECTIN 6"/>
    <property type="match status" value="1"/>
</dbReference>
<evidence type="ECO:0000313" key="11">
    <source>
        <dbReference type="Proteomes" id="UP001652663"/>
    </source>
</evidence>
<proteinExistence type="inferred from homology"/>
<dbReference type="InterPro" id="IPR003599">
    <property type="entry name" value="Ig_sub"/>
</dbReference>
<feature type="compositionally biased region" description="Polar residues" evidence="8">
    <location>
        <begin position="509"/>
        <end position="520"/>
    </location>
</feature>
<dbReference type="PANTHER" id="PTHR12035">
    <property type="entry name" value="SIALIC ACID BINDING IMMUNOGLOBULIN-LIKE LECTIN"/>
    <property type="match status" value="1"/>
</dbReference>
<evidence type="ECO:0000256" key="7">
    <source>
        <dbReference type="ARBA" id="ARBA00038361"/>
    </source>
</evidence>
<dbReference type="InterPro" id="IPR013098">
    <property type="entry name" value="Ig_I-set"/>
</dbReference>
<feature type="region of interest" description="Disordered" evidence="8">
    <location>
        <begin position="141"/>
        <end position="196"/>
    </location>
</feature>
<dbReference type="Pfam" id="PF07686">
    <property type="entry name" value="V-set"/>
    <property type="match status" value="1"/>
</dbReference>
<evidence type="ECO:0000256" key="6">
    <source>
        <dbReference type="ARBA" id="ARBA00023136"/>
    </source>
</evidence>
<feature type="transmembrane region" description="Helical" evidence="9">
    <location>
        <begin position="479"/>
        <end position="500"/>
    </location>
</feature>
<keyword evidence="3" id="KW-0430">Lectin</keyword>
<dbReference type="SMART" id="SM00409">
    <property type="entry name" value="IG"/>
    <property type="match status" value="3"/>
</dbReference>
<feature type="region of interest" description="Disordered" evidence="8">
    <location>
        <begin position="64"/>
        <end position="89"/>
    </location>
</feature>
<evidence type="ECO:0000313" key="13">
    <source>
        <dbReference type="RefSeq" id="XP_019835834.2"/>
    </source>
</evidence>